<gene>
    <name evidence="1" type="primary">jg1670</name>
    <name evidence="1" type="ORF">PAEG_LOCUS12352</name>
</gene>
<dbReference type="EMBL" id="CAKXAJ010025064">
    <property type="protein sequence ID" value="CAH2234530.1"/>
    <property type="molecule type" value="Genomic_DNA"/>
</dbReference>
<proteinExistence type="predicted"/>
<dbReference type="OrthoDB" id="6340809at2759"/>
<name>A0A8S4REG4_9NEOP</name>
<dbReference type="Proteomes" id="UP000838756">
    <property type="component" value="Unassembled WGS sequence"/>
</dbReference>
<dbReference type="AlphaFoldDB" id="A0A8S4REG4"/>
<organism evidence="1 2">
    <name type="scientific">Pararge aegeria aegeria</name>
    <dbReference type="NCBI Taxonomy" id="348720"/>
    <lineage>
        <taxon>Eukaryota</taxon>
        <taxon>Metazoa</taxon>
        <taxon>Ecdysozoa</taxon>
        <taxon>Arthropoda</taxon>
        <taxon>Hexapoda</taxon>
        <taxon>Insecta</taxon>
        <taxon>Pterygota</taxon>
        <taxon>Neoptera</taxon>
        <taxon>Endopterygota</taxon>
        <taxon>Lepidoptera</taxon>
        <taxon>Glossata</taxon>
        <taxon>Ditrysia</taxon>
        <taxon>Papilionoidea</taxon>
        <taxon>Nymphalidae</taxon>
        <taxon>Satyrinae</taxon>
        <taxon>Satyrini</taxon>
        <taxon>Parargina</taxon>
        <taxon>Pararge</taxon>
    </lineage>
</organism>
<comment type="caution">
    <text evidence="1">The sequence shown here is derived from an EMBL/GenBank/DDBJ whole genome shotgun (WGS) entry which is preliminary data.</text>
</comment>
<keyword evidence="2" id="KW-1185">Reference proteome</keyword>
<protein>
    <submittedName>
        <fullName evidence="1">Jg1670 protein</fullName>
    </submittedName>
</protein>
<reference evidence="1" key="1">
    <citation type="submission" date="2022-03" db="EMBL/GenBank/DDBJ databases">
        <authorList>
            <person name="Lindestad O."/>
        </authorList>
    </citation>
    <scope>NUCLEOTIDE SEQUENCE</scope>
</reference>
<evidence type="ECO:0000313" key="2">
    <source>
        <dbReference type="Proteomes" id="UP000838756"/>
    </source>
</evidence>
<sequence>MNPEEEENETPSFKSTRGTSIICAPQTPCAWYIYNAYSKVISSNITNSYCVCGPGTTCEISENDETGNTYIYRCRETPES</sequence>
<accession>A0A8S4REG4</accession>
<evidence type="ECO:0000313" key="1">
    <source>
        <dbReference type="EMBL" id="CAH2234530.1"/>
    </source>
</evidence>